<name>A0AAD5NGW2_ACENE</name>
<organism evidence="1 2">
    <name type="scientific">Acer negundo</name>
    <name type="common">Box elder</name>
    <dbReference type="NCBI Taxonomy" id="4023"/>
    <lineage>
        <taxon>Eukaryota</taxon>
        <taxon>Viridiplantae</taxon>
        <taxon>Streptophyta</taxon>
        <taxon>Embryophyta</taxon>
        <taxon>Tracheophyta</taxon>
        <taxon>Spermatophyta</taxon>
        <taxon>Magnoliopsida</taxon>
        <taxon>eudicotyledons</taxon>
        <taxon>Gunneridae</taxon>
        <taxon>Pentapetalae</taxon>
        <taxon>rosids</taxon>
        <taxon>malvids</taxon>
        <taxon>Sapindales</taxon>
        <taxon>Sapindaceae</taxon>
        <taxon>Hippocastanoideae</taxon>
        <taxon>Acereae</taxon>
        <taxon>Acer</taxon>
    </lineage>
</organism>
<gene>
    <name evidence="1" type="ORF">LWI28_016640</name>
</gene>
<evidence type="ECO:0000313" key="1">
    <source>
        <dbReference type="EMBL" id="KAI9157081.1"/>
    </source>
</evidence>
<protein>
    <submittedName>
        <fullName evidence="1">Uncharacterized protein</fullName>
    </submittedName>
</protein>
<dbReference type="Pfam" id="PF05056">
    <property type="entry name" value="DUF674"/>
    <property type="match status" value="1"/>
</dbReference>
<dbReference type="PANTHER" id="PTHR33103:SF19">
    <property type="entry name" value="OS09G0544700 PROTEIN"/>
    <property type="match status" value="1"/>
</dbReference>
<dbReference type="PANTHER" id="PTHR33103">
    <property type="entry name" value="OS01G0153900 PROTEIN"/>
    <property type="match status" value="1"/>
</dbReference>
<sequence>MPCPRCKGKMTVEMFFTVPAAAENGATVEGGFVKGVVTYMVTDNLEVKPMSTISSISMLSKFNVKDVSTPEERIVDIGISEGLKLLKASLECRTVFTSVFMAKE</sequence>
<dbReference type="AlphaFoldDB" id="A0AAD5NGW2"/>
<keyword evidence="2" id="KW-1185">Reference proteome</keyword>
<accession>A0AAD5NGW2</accession>
<reference evidence="1" key="2">
    <citation type="submission" date="2023-02" db="EMBL/GenBank/DDBJ databases">
        <authorList>
            <person name="Swenson N.G."/>
            <person name="Wegrzyn J.L."/>
            <person name="Mcevoy S.L."/>
        </authorList>
    </citation>
    <scope>NUCLEOTIDE SEQUENCE</scope>
    <source>
        <strain evidence="1">91603</strain>
        <tissue evidence="1">Leaf</tissue>
    </source>
</reference>
<comment type="caution">
    <text evidence="1">The sequence shown here is derived from an EMBL/GenBank/DDBJ whole genome shotgun (WGS) entry which is preliminary data.</text>
</comment>
<dbReference type="Proteomes" id="UP001064489">
    <property type="component" value="Chromosome 12"/>
</dbReference>
<proteinExistence type="predicted"/>
<evidence type="ECO:0000313" key="2">
    <source>
        <dbReference type="Proteomes" id="UP001064489"/>
    </source>
</evidence>
<dbReference type="InterPro" id="IPR007750">
    <property type="entry name" value="DUF674"/>
</dbReference>
<dbReference type="EMBL" id="JAJSOW010000107">
    <property type="protein sequence ID" value="KAI9157081.1"/>
    <property type="molecule type" value="Genomic_DNA"/>
</dbReference>
<reference evidence="1" key="1">
    <citation type="journal article" date="2022" name="Plant J.">
        <title>Strategies of tolerance reflected in two North American maple genomes.</title>
        <authorList>
            <person name="McEvoy S.L."/>
            <person name="Sezen U.U."/>
            <person name="Trouern-Trend A."/>
            <person name="McMahon S.M."/>
            <person name="Schaberg P.G."/>
            <person name="Yang J."/>
            <person name="Wegrzyn J.L."/>
            <person name="Swenson N.G."/>
        </authorList>
    </citation>
    <scope>NUCLEOTIDE SEQUENCE</scope>
    <source>
        <strain evidence="1">91603</strain>
    </source>
</reference>